<keyword evidence="1" id="KW-1015">Disulfide bond</keyword>
<dbReference type="GO" id="GO:0008083">
    <property type="term" value="F:growth factor activity"/>
    <property type="evidence" value="ECO:0007669"/>
    <property type="project" value="UniProtKB-KW"/>
</dbReference>
<dbReference type="OrthoDB" id="9893660at2759"/>
<dbReference type="CTD" id="3592"/>
<dbReference type="InParanoid" id="A0A6P7JH58"/>
<keyword evidence="1" id="KW-0202">Cytokine</keyword>
<dbReference type="GO" id="GO:0006955">
    <property type="term" value="P:immune response"/>
    <property type="evidence" value="ECO:0007669"/>
    <property type="project" value="InterPro"/>
</dbReference>
<dbReference type="RefSeq" id="XP_028276130.1">
    <property type="nucleotide sequence ID" value="XM_028420329.1"/>
</dbReference>
<dbReference type="Gene3D" id="1.20.1250.10">
    <property type="match status" value="1"/>
</dbReference>
<accession>A0A6P7JH58</accession>
<organism evidence="2 3">
    <name type="scientific">Parambassis ranga</name>
    <name type="common">Indian glassy fish</name>
    <dbReference type="NCBI Taxonomy" id="210632"/>
    <lineage>
        <taxon>Eukaryota</taxon>
        <taxon>Metazoa</taxon>
        <taxon>Chordata</taxon>
        <taxon>Craniata</taxon>
        <taxon>Vertebrata</taxon>
        <taxon>Euteleostomi</taxon>
        <taxon>Actinopterygii</taxon>
        <taxon>Neopterygii</taxon>
        <taxon>Teleostei</taxon>
        <taxon>Neoteleostei</taxon>
        <taxon>Acanthomorphata</taxon>
        <taxon>Ovalentaria</taxon>
        <taxon>Ambassidae</taxon>
        <taxon>Parambassis</taxon>
    </lineage>
</organism>
<comment type="subcellular location">
    <subcellularLocation>
        <location evidence="1">Secreted</location>
    </subcellularLocation>
</comment>
<gene>
    <name evidence="3" type="primary">il12a</name>
    <name evidence="1" type="synonym">IL12A</name>
</gene>
<keyword evidence="1" id="KW-0339">Growth factor</keyword>
<evidence type="ECO:0000313" key="3">
    <source>
        <dbReference type="RefSeq" id="XP_028276130.1"/>
    </source>
</evidence>
<proteinExistence type="inferred from homology"/>
<dbReference type="GO" id="GO:0005615">
    <property type="term" value="C:extracellular space"/>
    <property type="evidence" value="ECO:0007669"/>
    <property type="project" value="UniProtKB-KW"/>
</dbReference>
<keyword evidence="1" id="KW-0964">Secreted</keyword>
<dbReference type="SUPFAM" id="SSF47266">
    <property type="entry name" value="4-helical cytokines"/>
    <property type="match status" value="1"/>
</dbReference>
<dbReference type="GO" id="GO:0005125">
    <property type="term" value="F:cytokine activity"/>
    <property type="evidence" value="ECO:0007669"/>
    <property type="project" value="UniProtKB-KW"/>
</dbReference>
<comment type="similarity">
    <text evidence="1">Belongs to the IL-6 superfamily.</text>
</comment>
<name>A0A6P7JH58_9TELE</name>
<protein>
    <recommendedName>
        <fullName evidence="1">Interleukin-12 subunit alpha</fullName>
        <shortName evidence="1">IL-12A</shortName>
    </recommendedName>
</protein>
<evidence type="ECO:0000313" key="2">
    <source>
        <dbReference type="Proteomes" id="UP000515145"/>
    </source>
</evidence>
<dbReference type="Pfam" id="PF03039">
    <property type="entry name" value="IL12"/>
    <property type="match status" value="1"/>
</dbReference>
<dbReference type="InterPro" id="IPR004281">
    <property type="entry name" value="IL-12_alpha"/>
</dbReference>
<sequence length="209" mass="23507">MAHCNLYFTSCVLLLLTLNWRASMSVPVPTLSAQDRAHCSQLFRKLLLNITGLRNSAVLCFGITSENVVLRSEAETVLACAPPQTQNSSCMMQRNSPFSETECLRNIMKDIAYYEAVIRSYLNATLRNTVEETALLMPTLEIIKSLKENCSLEPNGETSSSEEDVAVQVWGNNTFDNRNEMCKIMRGFHIRTITINRAMGYISSGDHRK</sequence>
<dbReference type="GO" id="GO:0005143">
    <property type="term" value="F:interleukin-12 receptor binding"/>
    <property type="evidence" value="ECO:0007669"/>
    <property type="project" value="InterPro"/>
</dbReference>
<dbReference type="GeneID" id="114445349"/>
<evidence type="ECO:0000256" key="1">
    <source>
        <dbReference type="RuleBase" id="RU363133"/>
    </source>
</evidence>
<keyword evidence="1" id="KW-0732">Signal</keyword>
<comment type="subunit">
    <text evidence="1">Heterodimer with IL12B; disulfide-linked. The heterodimer is known as interleukin IL-12.</text>
</comment>
<dbReference type="Proteomes" id="UP000515145">
    <property type="component" value="Chromosome 13"/>
</dbReference>
<dbReference type="AlphaFoldDB" id="A0A6P7JH58"/>
<dbReference type="InterPro" id="IPR009079">
    <property type="entry name" value="4_helix_cytokine-like_core"/>
</dbReference>
<feature type="signal peptide" evidence="1">
    <location>
        <begin position="1"/>
        <end position="25"/>
    </location>
</feature>
<feature type="chain" id="PRO_5028520238" description="Interleukin-12 subunit alpha" evidence="1">
    <location>
        <begin position="26"/>
        <end position="209"/>
    </location>
</feature>
<keyword evidence="2" id="KW-1185">Reference proteome</keyword>
<reference evidence="3" key="1">
    <citation type="submission" date="2025-08" db="UniProtKB">
        <authorList>
            <consortium name="RefSeq"/>
        </authorList>
    </citation>
    <scope>IDENTIFICATION</scope>
</reference>